<evidence type="ECO:0000256" key="5">
    <source>
        <dbReference type="ARBA" id="ARBA00023002"/>
    </source>
</evidence>
<dbReference type="InterPro" id="IPR016166">
    <property type="entry name" value="FAD-bd_PCMH"/>
</dbReference>
<accession>A0A0K1PJC8</accession>
<dbReference type="STRING" id="1391654.AKJ09_00312"/>
<evidence type="ECO:0000256" key="3">
    <source>
        <dbReference type="ARBA" id="ARBA00022630"/>
    </source>
</evidence>
<keyword evidence="4" id="KW-0274">FAD</keyword>
<dbReference type="Pfam" id="PF09265">
    <property type="entry name" value="Cytokin-bind"/>
    <property type="match status" value="1"/>
</dbReference>
<dbReference type="OrthoDB" id="9775082at2"/>
<evidence type="ECO:0000313" key="8">
    <source>
        <dbReference type="Proteomes" id="UP000064967"/>
    </source>
</evidence>
<dbReference type="Gene3D" id="3.30.43.10">
    <property type="entry name" value="Uridine Diphospho-n-acetylenolpyruvylglucosamine Reductase, domain 2"/>
    <property type="match status" value="1"/>
</dbReference>
<dbReference type="InterPro" id="IPR015345">
    <property type="entry name" value="Cytokinin_DH_FAD/cytokin-bd"/>
</dbReference>
<reference evidence="7 8" key="1">
    <citation type="submission" date="2015-08" db="EMBL/GenBank/DDBJ databases">
        <authorList>
            <person name="Babu N.S."/>
            <person name="Beckwith C.J."/>
            <person name="Beseler K.G."/>
            <person name="Brison A."/>
            <person name="Carone J.V."/>
            <person name="Caskin T.P."/>
            <person name="Diamond M."/>
            <person name="Durham M.E."/>
            <person name="Foxe J.M."/>
            <person name="Go M."/>
            <person name="Henderson B.A."/>
            <person name="Jones I.B."/>
            <person name="McGettigan J.A."/>
            <person name="Micheletti S.J."/>
            <person name="Nasrallah M.E."/>
            <person name="Ortiz D."/>
            <person name="Piller C.R."/>
            <person name="Privatt S.R."/>
            <person name="Schneider S.L."/>
            <person name="Sharp S."/>
            <person name="Smith T.C."/>
            <person name="Stanton J.D."/>
            <person name="Ullery H.E."/>
            <person name="Wilson R.J."/>
            <person name="Serrano M.G."/>
            <person name="Buck G."/>
            <person name="Lee V."/>
            <person name="Wang Y."/>
            <person name="Carvalho R."/>
            <person name="Voegtly L."/>
            <person name="Shi R."/>
            <person name="Duckworth R."/>
            <person name="Johnson A."/>
            <person name="Loviza R."/>
            <person name="Walstead R."/>
            <person name="Shah Z."/>
            <person name="Kiflezghi M."/>
            <person name="Wade K."/>
            <person name="Ball S.L."/>
            <person name="Bradley K.W."/>
            <person name="Asai D.J."/>
            <person name="Bowman C.A."/>
            <person name="Russell D.A."/>
            <person name="Pope W.H."/>
            <person name="Jacobs-Sera D."/>
            <person name="Hendrix R.W."/>
            <person name="Hatfull G.F."/>
        </authorList>
    </citation>
    <scope>NUCLEOTIDE SEQUENCE [LARGE SCALE GENOMIC DNA]</scope>
    <source>
        <strain evidence="7 8">DSM 27648</strain>
    </source>
</reference>
<dbReference type="EMBL" id="CP012333">
    <property type="protein sequence ID" value="AKU93648.1"/>
    <property type="molecule type" value="Genomic_DNA"/>
</dbReference>
<sequence>MLQAFARRKFLSGLAAGAVVLGFDPVRRSWVTEAHANGPLDGIPSLDGMLVTDNTSIQEAADDYGHIVHRSPRAVLRPGSIQDIVKIVKFARRHRLQVAMRGQGHSNYGQAQAFQGVVIDSRTLDTVHQIGGNRATVDAGVTWRTVIEQGAAVGITPPVLTDYQDLSVGGTLSVGGLGGATQHHGLQVDNVLELTVVTGEGDLVTCSPTRNSDLFEVVLAGLGQFAIIVRATIRMIPAPTQARVYNLYYDDIALYTKDQRRLLAEGRFGYLEGQVVPSASDTGWRFMIEAAAYYTPPSAPNDAALLAGLKDNPSERVISETTYTGWQFRIDPTVEFLKALGVWFFPHPWYSVFVPASKANEYVGNVLSTLTEADTGQGPILFYPIATSKIGASLYPLPNEPVAFAFNLLRTAPPDDPATVAAMVADNRRLYEKLVCAGGTRYSIGSIPFSRHDWQQHFGRRWGLLTRSKRHYDPDNVLTPGQGIFT</sequence>
<dbReference type="PANTHER" id="PTHR13878">
    <property type="entry name" value="GULONOLACTONE OXIDASE"/>
    <property type="match status" value="1"/>
</dbReference>
<name>A0A0K1PJC8_9BACT</name>
<proteinExistence type="inferred from homology"/>
<comment type="similarity">
    <text evidence="2">Belongs to the oxygen-dependent FAD-linked oxidoreductase family.</text>
</comment>
<dbReference type="Proteomes" id="UP000064967">
    <property type="component" value="Chromosome"/>
</dbReference>
<dbReference type="InterPro" id="IPR006093">
    <property type="entry name" value="Oxy_OxRdtase_FAD_BS"/>
</dbReference>
<evidence type="ECO:0000256" key="1">
    <source>
        <dbReference type="ARBA" id="ARBA00001974"/>
    </source>
</evidence>
<dbReference type="InterPro" id="IPR050432">
    <property type="entry name" value="FAD-linked_Oxidoreductases_BP"/>
</dbReference>
<dbReference type="RefSeq" id="WP_146645370.1">
    <property type="nucleotide sequence ID" value="NZ_CP012333.1"/>
</dbReference>
<evidence type="ECO:0000256" key="2">
    <source>
        <dbReference type="ARBA" id="ARBA00005466"/>
    </source>
</evidence>
<dbReference type="KEGG" id="llu:AKJ09_00312"/>
<dbReference type="InterPro" id="IPR036318">
    <property type="entry name" value="FAD-bd_PCMH-like_sf"/>
</dbReference>
<dbReference type="SUPFAM" id="SSF56176">
    <property type="entry name" value="FAD-binding/transporter-associated domain-like"/>
    <property type="match status" value="1"/>
</dbReference>
<organism evidence="7 8">
    <name type="scientific">Labilithrix luteola</name>
    <dbReference type="NCBI Taxonomy" id="1391654"/>
    <lineage>
        <taxon>Bacteria</taxon>
        <taxon>Pseudomonadati</taxon>
        <taxon>Myxococcota</taxon>
        <taxon>Polyangia</taxon>
        <taxon>Polyangiales</taxon>
        <taxon>Labilitrichaceae</taxon>
        <taxon>Labilithrix</taxon>
    </lineage>
</organism>
<dbReference type="InterPro" id="IPR016169">
    <property type="entry name" value="FAD-bd_PCMH_sub2"/>
</dbReference>
<keyword evidence="5" id="KW-0560">Oxidoreductase</keyword>
<dbReference type="InterPro" id="IPR016170">
    <property type="entry name" value="Cytok_DH_C_sf"/>
</dbReference>
<dbReference type="Gene3D" id="3.40.462.10">
    <property type="entry name" value="FAD-linked oxidases, C-terminal domain"/>
    <property type="match status" value="1"/>
</dbReference>
<evidence type="ECO:0000256" key="4">
    <source>
        <dbReference type="ARBA" id="ARBA00022827"/>
    </source>
</evidence>
<dbReference type="PROSITE" id="PS00862">
    <property type="entry name" value="OX2_COVAL_FAD"/>
    <property type="match status" value="1"/>
</dbReference>
<evidence type="ECO:0000259" key="6">
    <source>
        <dbReference type="PROSITE" id="PS51387"/>
    </source>
</evidence>
<dbReference type="AlphaFoldDB" id="A0A0K1PJC8"/>
<dbReference type="GO" id="GO:0071949">
    <property type="term" value="F:FAD binding"/>
    <property type="evidence" value="ECO:0007669"/>
    <property type="project" value="InterPro"/>
</dbReference>
<keyword evidence="8" id="KW-1185">Reference proteome</keyword>
<dbReference type="InterPro" id="IPR016167">
    <property type="entry name" value="FAD-bd_PCMH_sub1"/>
</dbReference>
<dbReference type="InterPro" id="IPR006094">
    <property type="entry name" value="Oxid_FAD_bind_N"/>
</dbReference>
<dbReference type="PATRIC" id="fig|1391654.3.peg.328"/>
<dbReference type="GO" id="GO:0019139">
    <property type="term" value="F:cytokinin dehydrogenase activity"/>
    <property type="evidence" value="ECO:0007669"/>
    <property type="project" value="InterPro"/>
</dbReference>
<dbReference type="SUPFAM" id="SSF55103">
    <property type="entry name" value="FAD-linked oxidases, C-terminal domain"/>
    <property type="match status" value="1"/>
</dbReference>
<dbReference type="InterPro" id="IPR016164">
    <property type="entry name" value="FAD-linked_Oxase-like_C"/>
</dbReference>
<protein>
    <submittedName>
        <fullName evidence="7">Putative cytokinin oxidase</fullName>
    </submittedName>
</protein>
<keyword evidence="3" id="KW-0285">Flavoprotein</keyword>
<dbReference type="InterPro" id="IPR006311">
    <property type="entry name" value="TAT_signal"/>
</dbReference>
<comment type="cofactor">
    <cofactor evidence="1">
        <name>FAD</name>
        <dbReference type="ChEBI" id="CHEBI:57692"/>
    </cofactor>
</comment>
<dbReference type="GO" id="GO:0009690">
    <property type="term" value="P:cytokinin metabolic process"/>
    <property type="evidence" value="ECO:0007669"/>
    <property type="project" value="InterPro"/>
</dbReference>
<feature type="domain" description="FAD-binding PCMH-type" evidence="6">
    <location>
        <begin position="68"/>
        <end position="238"/>
    </location>
</feature>
<dbReference type="PROSITE" id="PS51318">
    <property type="entry name" value="TAT"/>
    <property type="match status" value="1"/>
</dbReference>
<dbReference type="Gene3D" id="3.30.465.10">
    <property type="match status" value="1"/>
</dbReference>
<dbReference type="Pfam" id="PF01565">
    <property type="entry name" value="FAD_binding_4"/>
    <property type="match status" value="1"/>
</dbReference>
<gene>
    <name evidence="7" type="ORF">AKJ09_00312</name>
</gene>
<dbReference type="PANTHER" id="PTHR13878:SF53">
    <property type="entry name" value="CYTOKININ DEHYDROGENASE 6"/>
    <property type="match status" value="1"/>
</dbReference>
<evidence type="ECO:0000313" key="7">
    <source>
        <dbReference type="EMBL" id="AKU93648.1"/>
    </source>
</evidence>
<dbReference type="PROSITE" id="PS51387">
    <property type="entry name" value="FAD_PCMH"/>
    <property type="match status" value="1"/>
</dbReference>